<dbReference type="EMBL" id="JAQQPM010000005">
    <property type="protein sequence ID" value="KAK2071799.1"/>
    <property type="molecule type" value="Genomic_DNA"/>
</dbReference>
<sequence length="1477" mass="164855">MADQAKGKGIAPKRASNPADLGNIKTLLLSLNTLKASVKDSVSAIKNISSTLASLTNSSNTAATRKTSYSPRFDPFSGTMDLDSPPRPPRKEPHLGPAIDNTATSNLDPPIDIGSKEGFKDTITSSIVKELSKKAYTIPDDTVLLMLLRNSLSSSPRAAISRPIESKKKDVYNEFHALTFSTYKKGLSAFNAEFNGYLTKLTIAKIDIDPSLILNQYFKALESKFPSWVSRQKSSIRQARMLGLIASSLNIEYLIADILEESRNLAIEAYRAAHIANSSNSTPNSNSNPSKKGKNKKKGKKKASYNVKGQNYSTKSAEQASFMLGSYNLAIEEEEESDSSSNSRYKKRKDFKGKGLKTSSNNKAKYKDNKPRRRPRDPALYNSWLYDTGSTDHISNSKERFTTFTPNTGQLRPINTGNSPVSPASIGSITLEVLSRKAPPTYTKLVLDNVLYLPNININIVSGVRHYDSGGCLIKETLYGGDRRCIAVLDFKKSGFFLNVKGSSKPILHANFAFPLGLTSYNTTKSIEPPIIEDAIVSEAIEPNKRYKLRNSPAKGTTLEGAPYQSPCKTREPKPLTGTRDLPRVLREPVIEGNKVVEKALSSPTLKEPNIGQRDYYNLLNLAKLWHVRLGYIGLRLLKKTSSITKGLPNFDKIKEADFHCSSYDRGKAVRRVSKALIPNPPRVLDSIEGDTVKIRPRPYNRNPIVLLLVNRKKAIVELVNSTAITNKETTPFQALFDELEPGIPHIPNLERYRAIGARGEAIIPLEKRSKSLKFTSRTEECKLLAVLGSKTYLVYIPSRRAVLKTSTVKFIEDNTVLSQPTNNTALEGELVDLDLDLEGAVSPDPSNLNTEKPISIEIGPSKLEPYESSSDSELDKPSPDKPINPIIVESTRPTISIRKPELPEVFPQTIEPIFAPKPIEVIAPNQPITNEPLDNSDLISEGDKMQLDYYKLLAKTSSYILSFVYKARKRVISKDSTPTTYKQVLKLPRDERSKWLEAITKEFIQLLELGVFKFLPRSLLPSNRKLITCRNVLKVKKDTKNRPIKYKSRLVARGFIQVEGLDYTVTYASTRAFLNSALREEIYMEIPKGLLDLAASNKAIYKLLLKYGYNPSTPNIIKLSKALYGLKQSPREWQDKLKILLKSLGYLPLISDPGVFYNAKTCHFIVTYIDDCLFIGPNIGYITDLKKRLNKVYAIEDLGPAAYFLGMQIIRDRPNRRLWLNQSQYVEEAVSRFNLADSKPISIPLQPGLWLSRSLNRPTKSHLNAAKNLFKYLNSTKDYSICFSYNGNTVADLGPKLSNSSNTTTKLSRDFHSKEGPRPLTTTSTTIVDSRNSKGSSRTSIINSSLVPIGFSDSDFAGDKATSKSTYGYLYKLAGRPISWKTKRATTIALSTLEAETDGLTEAIREVQWIIGLFSELHRPIDYPITLYGDNQGSITVANDPALYARTKHTLLKFRYVREQVKAKIVTIIYLNTKCF</sequence>
<evidence type="ECO:0000313" key="5">
    <source>
        <dbReference type="Proteomes" id="UP001217918"/>
    </source>
</evidence>
<dbReference type="InterPro" id="IPR013103">
    <property type="entry name" value="RVT_2"/>
</dbReference>
<evidence type="ECO:0000256" key="1">
    <source>
        <dbReference type="SAM" id="MobiDB-lite"/>
    </source>
</evidence>
<feature type="region of interest" description="Disordered" evidence="1">
    <location>
        <begin position="333"/>
        <end position="382"/>
    </location>
</feature>
<dbReference type="CDD" id="cd09272">
    <property type="entry name" value="RNase_HI_RT_Ty1"/>
    <property type="match status" value="1"/>
</dbReference>
<feature type="compositionally biased region" description="Basic residues" evidence="1">
    <location>
        <begin position="344"/>
        <end position="355"/>
    </location>
</feature>
<dbReference type="Proteomes" id="UP001217918">
    <property type="component" value="Unassembled WGS sequence"/>
</dbReference>
<feature type="region of interest" description="Disordered" evidence="1">
    <location>
        <begin position="842"/>
        <end position="887"/>
    </location>
</feature>
<evidence type="ECO:0000259" key="2">
    <source>
        <dbReference type="Pfam" id="PF07727"/>
    </source>
</evidence>
<dbReference type="InterPro" id="IPR054722">
    <property type="entry name" value="PolX-like_BBD"/>
</dbReference>
<dbReference type="PANTHER" id="PTHR11439:SF467">
    <property type="entry name" value="INTEGRASE CATALYTIC DOMAIN-CONTAINING PROTEIN"/>
    <property type="match status" value="1"/>
</dbReference>
<feature type="compositionally biased region" description="Basic and acidic residues" evidence="1">
    <location>
        <begin position="1308"/>
        <end position="1318"/>
    </location>
</feature>
<feature type="compositionally biased region" description="Low complexity" evidence="1">
    <location>
        <begin position="277"/>
        <end position="290"/>
    </location>
</feature>
<dbReference type="PANTHER" id="PTHR11439">
    <property type="entry name" value="GAG-POL-RELATED RETROTRANSPOSON"/>
    <property type="match status" value="1"/>
</dbReference>
<feature type="region of interest" description="Disordered" evidence="1">
    <location>
        <begin position="552"/>
        <end position="580"/>
    </location>
</feature>
<evidence type="ECO:0000259" key="3">
    <source>
        <dbReference type="Pfam" id="PF22936"/>
    </source>
</evidence>
<feature type="compositionally biased region" description="Low complexity" evidence="1">
    <location>
        <begin position="1298"/>
        <end position="1307"/>
    </location>
</feature>
<feature type="compositionally biased region" description="Polar residues" evidence="1">
    <location>
        <begin position="1321"/>
        <end position="1333"/>
    </location>
</feature>
<dbReference type="Pfam" id="PF22936">
    <property type="entry name" value="Pol_BBD"/>
    <property type="match status" value="1"/>
</dbReference>
<gene>
    <name evidence="4" type="ORF">P8C59_006194</name>
</gene>
<feature type="domain" description="Retrovirus-related Pol polyprotein from transposon TNT 1-94-like beta-barrel" evidence="3">
    <location>
        <begin position="384"/>
        <end position="464"/>
    </location>
</feature>
<comment type="caution">
    <text evidence="4">The sequence shown here is derived from an EMBL/GenBank/DDBJ whole genome shotgun (WGS) entry which is preliminary data.</text>
</comment>
<proteinExistence type="predicted"/>
<dbReference type="Pfam" id="PF07727">
    <property type="entry name" value="RVT_2"/>
    <property type="match status" value="1"/>
</dbReference>
<feature type="domain" description="Reverse transcriptase Ty1/copia-type" evidence="2">
    <location>
        <begin position="1021"/>
        <end position="1247"/>
    </location>
</feature>
<reference evidence="4" key="1">
    <citation type="journal article" date="2023" name="Mol. Plant Microbe Interact.">
        <title>Elucidating the Obligate Nature and Biological Capacity of an Invasive Fungal Corn Pathogen.</title>
        <authorList>
            <person name="MacCready J.S."/>
            <person name="Roggenkamp E.M."/>
            <person name="Gdanetz K."/>
            <person name="Chilvers M.I."/>
        </authorList>
    </citation>
    <scope>NUCLEOTIDE SEQUENCE</scope>
    <source>
        <strain evidence="4">PM02</strain>
    </source>
</reference>
<feature type="region of interest" description="Disordered" evidence="1">
    <location>
        <begin position="56"/>
        <end position="111"/>
    </location>
</feature>
<name>A0AAD9I751_9PEZI</name>
<evidence type="ECO:0000313" key="4">
    <source>
        <dbReference type="EMBL" id="KAK2071799.1"/>
    </source>
</evidence>
<accession>A0AAD9I751</accession>
<feature type="compositionally biased region" description="Basic residues" evidence="1">
    <location>
        <begin position="291"/>
        <end position="303"/>
    </location>
</feature>
<protein>
    <recommendedName>
        <fullName evidence="6">Reverse transcriptase Ty1/copia-type domain-containing protein</fullName>
    </recommendedName>
</protein>
<feature type="region of interest" description="Disordered" evidence="1">
    <location>
        <begin position="1298"/>
        <end position="1333"/>
    </location>
</feature>
<organism evidence="4 5">
    <name type="scientific">Phyllachora maydis</name>
    <dbReference type="NCBI Taxonomy" id="1825666"/>
    <lineage>
        <taxon>Eukaryota</taxon>
        <taxon>Fungi</taxon>
        <taxon>Dikarya</taxon>
        <taxon>Ascomycota</taxon>
        <taxon>Pezizomycotina</taxon>
        <taxon>Sordariomycetes</taxon>
        <taxon>Sordariomycetidae</taxon>
        <taxon>Phyllachorales</taxon>
        <taxon>Phyllachoraceae</taxon>
        <taxon>Phyllachora</taxon>
    </lineage>
</organism>
<feature type="region of interest" description="Disordered" evidence="1">
    <location>
        <begin position="277"/>
        <end position="312"/>
    </location>
</feature>
<keyword evidence="5" id="KW-1185">Reference proteome</keyword>
<evidence type="ECO:0008006" key="6">
    <source>
        <dbReference type="Google" id="ProtNLM"/>
    </source>
</evidence>